<dbReference type="GO" id="GO:0005737">
    <property type="term" value="C:cytoplasm"/>
    <property type="evidence" value="ECO:0007669"/>
    <property type="project" value="TreeGrafter"/>
</dbReference>
<dbReference type="NCBIfam" id="NF040713">
    <property type="entry name" value="ZapE"/>
    <property type="match status" value="1"/>
</dbReference>
<dbReference type="AlphaFoldDB" id="A0A9Q3ZGJ8"/>
<accession>A0A9Q3ZGJ8</accession>
<evidence type="ECO:0000256" key="3">
    <source>
        <dbReference type="SAM" id="MobiDB-lite"/>
    </source>
</evidence>
<keyword evidence="2" id="KW-0067">ATP-binding</keyword>
<sequence>MPQSGPLTLYRQALKDGFTMDSGQEQAVIALQQCFDALKRGERPAGLYLWGPVGRGKTWLMDQFHHSLSVPVRRQHFHHFMQWVHRRLFQLTGHGDPLRHLARELAGELRVLCFDELFVSDIGDAMLLGPLFETLIDAGLTLIITSNCAPEHLYQDGFNYDRFAPAVSALQQHLKVLRVDGGQDHRLRAGNAFSRYWIADREPLEGAFLDYLETGESATDTPWTLERRLLPVVRRGKHALWSTFAQLCETPRSSSDYMALCSHFQALFLSDVPALGGKPKASGIARGTEDAASQVAAGDRALPALSRHDDAVRRLIALVDECYDRLCPLYVHADVSLDRLYTEGHLILPFQRTVSRLHAMQTWPHPSSDPGSGQTERLTLP</sequence>
<dbReference type="EMBL" id="JAJVKT010000015">
    <property type="protein sequence ID" value="MCE7509534.1"/>
    <property type="molecule type" value="Genomic_DNA"/>
</dbReference>
<organism evidence="4 5">
    <name type="scientific">Alloalcanivorax xenomutans</name>
    <dbReference type="NCBI Taxonomy" id="1094342"/>
    <lineage>
        <taxon>Bacteria</taxon>
        <taxon>Pseudomonadati</taxon>
        <taxon>Pseudomonadota</taxon>
        <taxon>Gammaproteobacteria</taxon>
        <taxon>Oceanospirillales</taxon>
        <taxon>Alcanivoracaceae</taxon>
        <taxon>Alloalcanivorax</taxon>
    </lineage>
</organism>
<dbReference type="RefSeq" id="WP_080531257.1">
    <property type="nucleotide sequence ID" value="NZ_CP012331.1"/>
</dbReference>
<dbReference type="Proteomes" id="UP001107961">
    <property type="component" value="Unassembled WGS sequence"/>
</dbReference>
<keyword evidence="5" id="KW-1185">Reference proteome</keyword>
<feature type="compositionally biased region" description="Polar residues" evidence="3">
    <location>
        <begin position="369"/>
        <end position="381"/>
    </location>
</feature>
<dbReference type="Gene3D" id="3.40.50.300">
    <property type="entry name" value="P-loop containing nucleotide triphosphate hydrolases"/>
    <property type="match status" value="1"/>
</dbReference>
<evidence type="ECO:0000313" key="4">
    <source>
        <dbReference type="EMBL" id="MCE7509534.1"/>
    </source>
</evidence>
<evidence type="ECO:0000256" key="2">
    <source>
        <dbReference type="ARBA" id="ARBA00022840"/>
    </source>
</evidence>
<dbReference type="GO" id="GO:0016887">
    <property type="term" value="F:ATP hydrolysis activity"/>
    <property type="evidence" value="ECO:0007669"/>
    <property type="project" value="InterPro"/>
</dbReference>
<proteinExistence type="predicted"/>
<reference evidence="4" key="1">
    <citation type="submission" date="2022-01" db="EMBL/GenBank/DDBJ databases">
        <authorList>
            <person name="Karlyshev A.V."/>
            <person name="Jaspars M."/>
        </authorList>
    </citation>
    <scope>NUCLEOTIDE SEQUENCE</scope>
    <source>
        <strain evidence="4">AGSA3-2</strain>
    </source>
</reference>
<protein>
    <submittedName>
        <fullName evidence="4">AFG1 family ATPase</fullName>
    </submittedName>
</protein>
<evidence type="ECO:0000313" key="5">
    <source>
        <dbReference type="Proteomes" id="UP001107961"/>
    </source>
</evidence>
<dbReference type="Pfam" id="PF03969">
    <property type="entry name" value="AFG1_ATPase"/>
    <property type="match status" value="2"/>
</dbReference>
<name>A0A9Q3ZGJ8_9GAMM</name>
<dbReference type="SUPFAM" id="SSF52540">
    <property type="entry name" value="P-loop containing nucleoside triphosphate hydrolases"/>
    <property type="match status" value="1"/>
</dbReference>
<dbReference type="InterPro" id="IPR005654">
    <property type="entry name" value="ATPase_AFG1-like"/>
</dbReference>
<dbReference type="GO" id="GO:0051301">
    <property type="term" value="P:cell division"/>
    <property type="evidence" value="ECO:0007669"/>
    <property type="project" value="TreeGrafter"/>
</dbReference>
<comment type="caution">
    <text evidence="4">The sequence shown here is derived from an EMBL/GenBank/DDBJ whole genome shotgun (WGS) entry which is preliminary data.</text>
</comment>
<keyword evidence="1" id="KW-0547">Nucleotide-binding</keyword>
<dbReference type="GO" id="GO:0032153">
    <property type="term" value="C:cell division site"/>
    <property type="evidence" value="ECO:0007669"/>
    <property type="project" value="TreeGrafter"/>
</dbReference>
<evidence type="ECO:0000256" key="1">
    <source>
        <dbReference type="ARBA" id="ARBA00022741"/>
    </source>
</evidence>
<dbReference type="GO" id="GO:0005524">
    <property type="term" value="F:ATP binding"/>
    <property type="evidence" value="ECO:0007669"/>
    <property type="project" value="UniProtKB-KW"/>
</dbReference>
<dbReference type="PANTHER" id="PTHR12169">
    <property type="entry name" value="ATPASE N2B"/>
    <property type="match status" value="1"/>
</dbReference>
<feature type="region of interest" description="Disordered" evidence="3">
    <location>
        <begin position="361"/>
        <end position="381"/>
    </location>
</feature>
<dbReference type="InterPro" id="IPR027417">
    <property type="entry name" value="P-loop_NTPase"/>
</dbReference>
<dbReference type="PANTHER" id="PTHR12169:SF6">
    <property type="entry name" value="AFG1-LIKE ATPASE"/>
    <property type="match status" value="1"/>
</dbReference>
<gene>
    <name evidence="4" type="ORF">LZG35_12860</name>
</gene>